<dbReference type="InterPro" id="IPR050679">
    <property type="entry name" value="Bact_HTH_transcr_reg"/>
</dbReference>
<dbReference type="Pfam" id="PF00392">
    <property type="entry name" value="GntR"/>
    <property type="match status" value="1"/>
</dbReference>
<feature type="domain" description="RCK C-terminal" evidence="5">
    <location>
        <begin position="120"/>
        <end position="205"/>
    </location>
</feature>
<evidence type="ECO:0000256" key="2">
    <source>
        <dbReference type="ARBA" id="ARBA00023125"/>
    </source>
</evidence>
<evidence type="ECO:0000259" key="5">
    <source>
        <dbReference type="PROSITE" id="PS51202"/>
    </source>
</evidence>
<dbReference type="SUPFAM" id="SSF46785">
    <property type="entry name" value="Winged helix' DNA-binding domain"/>
    <property type="match status" value="1"/>
</dbReference>
<accession>A0A387BDH1</accession>
<protein>
    <submittedName>
        <fullName evidence="6">GntR family transcriptional regulator</fullName>
    </submittedName>
</protein>
<evidence type="ECO:0000313" key="7">
    <source>
        <dbReference type="Proteomes" id="UP000269374"/>
    </source>
</evidence>
<gene>
    <name evidence="6" type="ORF">D7I46_02765</name>
</gene>
<dbReference type="Proteomes" id="UP000269374">
    <property type="component" value="Chromosome"/>
</dbReference>
<dbReference type="GO" id="GO:0003700">
    <property type="term" value="F:DNA-binding transcription factor activity"/>
    <property type="evidence" value="ECO:0007669"/>
    <property type="project" value="InterPro"/>
</dbReference>
<dbReference type="KEGG" id="lact:D7I46_02765"/>
<dbReference type="RefSeq" id="WP_120771490.1">
    <property type="nucleotide sequence ID" value="NZ_CP032627.1"/>
</dbReference>
<dbReference type="InterPro" id="IPR036388">
    <property type="entry name" value="WH-like_DNA-bd_sf"/>
</dbReference>
<dbReference type="InterPro" id="IPR036721">
    <property type="entry name" value="RCK_C_sf"/>
</dbReference>
<dbReference type="PANTHER" id="PTHR44846:SF1">
    <property type="entry name" value="MANNOSYL-D-GLYCERATE TRANSPORT_METABOLISM SYSTEM REPRESSOR MNGR-RELATED"/>
    <property type="match status" value="1"/>
</dbReference>
<dbReference type="GO" id="GO:0003677">
    <property type="term" value="F:DNA binding"/>
    <property type="evidence" value="ECO:0007669"/>
    <property type="project" value="UniProtKB-KW"/>
</dbReference>
<dbReference type="PROSITE" id="PS50949">
    <property type="entry name" value="HTH_GNTR"/>
    <property type="match status" value="1"/>
</dbReference>
<feature type="domain" description="HTH gntR-type" evidence="4">
    <location>
        <begin position="6"/>
        <end position="74"/>
    </location>
</feature>
<dbReference type="InterPro" id="IPR006037">
    <property type="entry name" value="RCK_C"/>
</dbReference>
<evidence type="ECO:0000256" key="1">
    <source>
        <dbReference type="ARBA" id="ARBA00023015"/>
    </source>
</evidence>
<sequence length="207" mass="22954">MKEVRQPRYQQIAILIAEKIVHNELKVGQKIYARSTLATTFGVSSETARKAISVLGDLGIVDSIHGSGVVIASRQKAQEYLGQYQEVKSIQDLQTEILKSVSRQQKELANFSSILDKLVGQTEHFQKSNPMTPVEFELAEASEKLGKTLGEMSLWQNTGATVIAILQNDELVISPGPYATINQGDTLYFVGTSDTLQILQNFFYTKD</sequence>
<dbReference type="SUPFAM" id="SSF116726">
    <property type="entry name" value="TrkA C-terminal domain-like"/>
    <property type="match status" value="1"/>
</dbReference>
<evidence type="ECO:0000313" key="6">
    <source>
        <dbReference type="EMBL" id="AYG00102.1"/>
    </source>
</evidence>
<dbReference type="PROSITE" id="PS51202">
    <property type="entry name" value="RCK_C"/>
    <property type="match status" value="1"/>
</dbReference>
<dbReference type="Gene3D" id="1.10.10.10">
    <property type="entry name" value="Winged helix-like DNA-binding domain superfamily/Winged helix DNA-binding domain"/>
    <property type="match status" value="1"/>
</dbReference>
<dbReference type="CDD" id="cd07377">
    <property type="entry name" value="WHTH_GntR"/>
    <property type="match status" value="1"/>
</dbReference>
<dbReference type="SMART" id="SM00345">
    <property type="entry name" value="HTH_GNTR"/>
    <property type="match status" value="1"/>
</dbReference>
<dbReference type="EMBL" id="CP032627">
    <property type="protein sequence ID" value="AYG00102.1"/>
    <property type="molecule type" value="Genomic_DNA"/>
</dbReference>
<dbReference type="AlphaFoldDB" id="A0A387BDH1"/>
<dbReference type="InterPro" id="IPR000524">
    <property type="entry name" value="Tscrpt_reg_HTH_GntR"/>
</dbReference>
<proteinExistence type="predicted"/>
<keyword evidence="1" id="KW-0805">Transcription regulation</keyword>
<keyword evidence="2" id="KW-0238">DNA-binding</keyword>
<keyword evidence="3" id="KW-0804">Transcription</keyword>
<dbReference type="GO" id="GO:0008324">
    <property type="term" value="F:monoatomic cation transmembrane transporter activity"/>
    <property type="evidence" value="ECO:0007669"/>
    <property type="project" value="InterPro"/>
</dbReference>
<keyword evidence="7" id="KW-1185">Reference proteome</keyword>
<dbReference type="Pfam" id="PF02080">
    <property type="entry name" value="TrkA_C"/>
    <property type="match status" value="1"/>
</dbReference>
<dbReference type="GO" id="GO:0045892">
    <property type="term" value="P:negative regulation of DNA-templated transcription"/>
    <property type="evidence" value="ECO:0007669"/>
    <property type="project" value="TreeGrafter"/>
</dbReference>
<organism evidence="6 7">
    <name type="scientific">Lactococcus allomyrinae</name>
    <dbReference type="NCBI Taxonomy" id="2419773"/>
    <lineage>
        <taxon>Bacteria</taxon>
        <taxon>Bacillati</taxon>
        <taxon>Bacillota</taxon>
        <taxon>Bacilli</taxon>
        <taxon>Lactobacillales</taxon>
        <taxon>Streptococcaceae</taxon>
        <taxon>Lactococcus</taxon>
    </lineage>
</organism>
<evidence type="ECO:0000256" key="3">
    <source>
        <dbReference type="ARBA" id="ARBA00023163"/>
    </source>
</evidence>
<dbReference type="PANTHER" id="PTHR44846">
    <property type="entry name" value="MANNOSYL-D-GLYCERATE TRANSPORT/METABOLISM SYSTEM REPRESSOR MNGR-RELATED"/>
    <property type="match status" value="1"/>
</dbReference>
<dbReference type="OrthoDB" id="226679at2"/>
<name>A0A387BDH1_9LACT</name>
<dbReference type="InterPro" id="IPR036390">
    <property type="entry name" value="WH_DNA-bd_sf"/>
</dbReference>
<reference evidence="6 7" key="1">
    <citation type="submission" date="2018-09" db="EMBL/GenBank/DDBJ databases">
        <title>Genome sequencing of strain 1JSPR-7.</title>
        <authorList>
            <person name="Heo J."/>
            <person name="Kim S.-J."/>
            <person name="Kwon S.-W."/>
        </authorList>
    </citation>
    <scope>NUCLEOTIDE SEQUENCE [LARGE SCALE GENOMIC DNA]</scope>
    <source>
        <strain evidence="6 7">1JSPR-7</strain>
    </source>
</reference>
<dbReference type="Gene3D" id="3.30.70.1450">
    <property type="entry name" value="Regulator of K+ conductance, C-terminal domain"/>
    <property type="match status" value="1"/>
</dbReference>
<evidence type="ECO:0000259" key="4">
    <source>
        <dbReference type="PROSITE" id="PS50949"/>
    </source>
</evidence>
<dbReference type="GO" id="GO:0006813">
    <property type="term" value="P:potassium ion transport"/>
    <property type="evidence" value="ECO:0007669"/>
    <property type="project" value="InterPro"/>
</dbReference>